<dbReference type="InterPro" id="IPR018247">
    <property type="entry name" value="EF_Hand_1_Ca_BS"/>
</dbReference>
<dbReference type="PROSITE" id="PS50222">
    <property type="entry name" value="EF_HAND_2"/>
    <property type="match status" value="2"/>
</dbReference>
<accession>A0A8D2P789</accession>
<dbReference type="GO" id="GO:0032588">
    <property type="term" value="C:trans-Golgi network membrane"/>
    <property type="evidence" value="ECO:0007669"/>
    <property type="project" value="TreeGrafter"/>
</dbReference>
<dbReference type="Proteomes" id="UP000694401">
    <property type="component" value="Unassembled WGS sequence"/>
</dbReference>
<keyword evidence="8" id="KW-0106">Calcium</keyword>
<keyword evidence="4" id="KW-0963">Cytoplasm</keyword>
<protein>
    <submittedName>
        <fullName evidence="16">Calneuron 1</fullName>
    </submittedName>
</protein>
<evidence type="ECO:0000256" key="13">
    <source>
        <dbReference type="ARBA" id="ARBA00038636"/>
    </source>
</evidence>
<dbReference type="PANTHER" id="PTHR46311:SF3">
    <property type="entry name" value="CALCIUM-BINDING PROTEIN 8"/>
    <property type="match status" value="1"/>
</dbReference>
<dbReference type="SUPFAM" id="SSF47473">
    <property type="entry name" value="EF-hand"/>
    <property type="match status" value="1"/>
</dbReference>
<evidence type="ECO:0000313" key="17">
    <source>
        <dbReference type="Proteomes" id="UP000694401"/>
    </source>
</evidence>
<evidence type="ECO:0000256" key="8">
    <source>
        <dbReference type="ARBA" id="ARBA00022837"/>
    </source>
</evidence>
<dbReference type="FunFam" id="1.10.238.10:FF:000115">
    <property type="entry name" value="Calcium-binding protein 8"/>
    <property type="match status" value="1"/>
</dbReference>
<feature type="transmembrane region" description="Helical" evidence="14">
    <location>
        <begin position="230"/>
        <end position="252"/>
    </location>
</feature>
<proteinExistence type="predicted"/>
<evidence type="ECO:0000256" key="5">
    <source>
        <dbReference type="ARBA" id="ARBA00022692"/>
    </source>
</evidence>
<evidence type="ECO:0000313" key="16">
    <source>
        <dbReference type="Ensembl" id="ENSZLMP00000008899.1"/>
    </source>
</evidence>
<dbReference type="PROSITE" id="PS00018">
    <property type="entry name" value="EF_HAND_1"/>
    <property type="match status" value="2"/>
</dbReference>
<evidence type="ECO:0000256" key="6">
    <source>
        <dbReference type="ARBA" id="ARBA00022723"/>
    </source>
</evidence>
<keyword evidence="10" id="KW-0333">Golgi apparatus</keyword>
<keyword evidence="3" id="KW-1003">Cell membrane</keyword>
<evidence type="ECO:0000256" key="12">
    <source>
        <dbReference type="ARBA" id="ARBA00037801"/>
    </source>
</evidence>
<keyword evidence="17" id="KW-1185">Reference proteome</keyword>
<dbReference type="Gene3D" id="1.10.238.10">
    <property type="entry name" value="EF-hand"/>
    <property type="match status" value="1"/>
</dbReference>
<dbReference type="GO" id="GO:0048471">
    <property type="term" value="C:perinuclear region of cytoplasm"/>
    <property type="evidence" value="ECO:0007669"/>
    <property type="project" value="UniProtKB-SubCell"/>
</dbReference>
<evidence type="ECO:0000256" key="3">
    <source>
        <dbReference type="ARBA" id="ARBA00022475"/>
    </source>
</evidence>
<dbReference type="Pfam" id="PF13499">
    <property type="entry name" value="EF-hand_7"/>
    <property type="match status" value="1"/>
</dbReference>
<keyword evidence="11 14" id="KW-0472">Membrane</keyword>
<dbReference type="PROSITE" id="PS00303">
    <property type="entry name" value="S100_CABP"/>
    <property type="match status" value="1"/>
</dbReference>
<keyword evidence="9 14" id="KW-1133">Transmembrane helix</keyword>
<keyword evidence="6" id="KW-0479">Metal-binding</keyword>
<evidence type="ECO:0000259" key="15">
    <source>
        <dbReference type="PROSITE" id="PS50222"/>
    </source>
</evidence>
<keyword evidence="7" id="KW-0677">Repeat</keyword>
<dbReference type="GO" id="GO:0005886">
    <property type="term" value="C:plasma membrane"/>
    <property type="evidence" value="ECO:0007669"/>
    <property type="project" value="UniProtKB-SubCell"/>
</dbReference>
<feature type="domain" description="EF-hand" evidence="15">
    <location>
        <begin position="111"/>
        <end position="146"/>
    </location>
</feature>
<evidence type="ECO:0000256" key="11">
    <source>
        <dbReference type="ARBA" id="ARBA00023136"/>
    </source>
</evidence>
<dbReference type="Ensembl" id="ENSZLMT00000009141.1">
    <property type="protein sequence ID" value="ENSZLMP00000008899.1"/>
    <property type="gene ID" value="ENSZLMG00000006271.1"/>
</dbReference>
<feature type="domain" description="EF-hand" evidence="15">
    <location>
        <begin position="75"/>
        <end position="110"/>
    </location>
</feature>
<sequence>MEPCSNVDVLLSVESGAGALQWQTPLSGWLAEPPEGADNHNDPLFSRSGGREKMPFHHVTAGLFDSEQLANISVEELDEIREAFRVLDRDGNGFISKQELGMAMRSLGYMPSEVELAIIMQRLDMDGDGQVDFDEFMTILGPKLVSSEGRDGFLGNTIDSIFWQFDMQRITLEELKHILYHAFRDHLTMKDIENIIINEEESLNENSGNCQTEFEVHAQKQNRQTCVRKSLICAFAMAFIISVMLIAANQILRSGME</sequence>
<dbReference type="GO" id="GO:0005509">
    <property type="term" value="F:calcium ion binding"/>
    <property type="evidence" value="ECO:0007669"/>
    <property type="project" value="InterPro"/>
</dbReference>
<keyword evidence="5 14" id="KW-0812">Transmembrane</keyword>
<evidence type="ECO:0000256" key="14">
    <source>
        <dbReference type="SAM" id="Phobius"/>
    </source>
</evidence>
<name>A0A8D2P789_ZOSLA</name>
<evidence type="ECO:0000256" key="2">
    <source>
        <dbReference type="ARBA" id="ARBA00004556"/>
    </source>
</evidence>
<evidence type="ECO:0000256" key="9">
    <source>
        <dbReference type="ARBA" id="ARBA00022989"/>
    </source>
</evidence>
<dbReference type="InterPro" id="IPR002048">
    <property type="entry name" value="EF_hand_dom"/>
</dbReference>
<comment type="subunit">
    <text evidence="13">Interacts with PI4KB. This binding competes with FREQ/NCS1 binding in a calcium-dependent manner.</text>
</comment>
<reference evidence="16" key="2">
    <citation type="submission" date="2025-09" db="UniProtKB">
        <authorList>
            <consortium name="Ensembl"/>
        </authorList>
    </citation>
    <scope>IDENTIFICATION</scope>
</reference>
<dbReference type="CDD" id="cd00051">
    <property type="entry name" value="EFh"/>
    <property type="match status" value="1"/>
</dbReference>
<dbReference type="InterPro" id="IPR011992">
    <property type="entry name" value="EF-hand-dom_pair"/>
</dbReference>
<dbReference type="PANTHER" id="PTHR46311">
    <property type="entry name" value="CALCIUM-BINDING PROTEIN 8-RELATED"/>
    <property type="match status" value="1"/>
</dbReference>
<organism evidence="16 17">
    <name type="scientific">Zosterops lateralis melanops</name>
    <dbReference type="NCBI Taxonomy" id="1220523"/>
    <lineage>
        <taxon>Eukaryota</taxon>
        <taxon>Metazoa</taxon>
        <taxon>Chordata</taxon>
        <taxon>Craniata</taxon>
        <taxon>Vertebrata</taxon>
        <taxon>Euteleostomi</taxon>
        <taxon>Archelosauria</taxon>
        <taxon>Archosauria</taxon>
        <taxon>Dinosauria</taxon>
        <taxon>Saurischia</taxon>
        <taxon>Theropoda</taxon>
        <taxon>Coelurosauria</taxon>
        <taxon>Aves</taxon>
        <taxon>Neognathae</taxon>
        <taxon>Neoaves</taxon>
        <taxon>Telluraves</taxon>
        <taxon>Australaves</taxon>
        <taxon>Passeriformes</taxon>
        <taxon>Sylvioidea</taxon>
        <taxon>Zosteropidae</taxon>
        <taxon>Zosterops</taxon>
    </lineage>
</organism>
<reference evidence="16" key="1">
    <citation type="submission" date="2025-08" db="UniProtKB">
        <authorList>
            <consortium name="Ensembl"/>
        </authorList>
    </citation>
    <scope>IDENTIFICATION</scope>
</reference>
<dbReference type="InterPro" id="IPR051111">
    <property type="entry name" value="Ca-binding_regulatory"/>
</dbReference>
<dbReference type="SMART" id="SM00054">
    <property type="entry name" value="EFh"/>
    <property type="match status" value="2"/>
</dbReference>
<evidence type="ECO:0000256" key="10">
    <source>
        <dbReference type="ARBA" id="ARBA00023034"/>
    </source>
</evidence>
<evidence type="ECO:0000256" key="1">
    <source>
        <dbReference type="ARBA" id="ARBA00004521"/>
    </source>
</evidence>
<evidence type="ECO:0000256" key="4">
    <source>
        <dbReference type="ARBA" id="ARBA00022490"/>
    </source>
</evidence>
<evidence type="ECO:0000256" key="7">
    <source>
        <dbReference type="ARBA" id="ARBA00022737"/>
    </source>
</evidence>
<dbReference type="AlphaFoldDB" id="A0A8D2P789"/>
<dbReference type="InterPro" id="IPR001751">
    <property type="entry name" value="S100/CaBP7/8-like_CS"/>
</dbReference>
<comment type="subcellular location">
    <subcellularLocation>
        <location evidence="1">Cell membrane</location>
        <topology evidence="1">Single-pass type IV membrane protein</topology>
    </subcellularLocation>
    <subcellularLocation>
        <location evidence="2">Cytoplasm</location>
        <location evidence="2">Perinuclear region</location>
    </subcellularLocation>
    <subcellularLocation>
        <location evidence="12">Golgi apparatus</location>
        <location evidence="12">trans-Golgi network membrane</location>
        <topology evidence="12">Single-pass type IV membrane protein</topology>
    </subcellularLocation>
</comment>